<name>A0A7G8BGM0_9BACT</name>
<keyword evidence="4" id="KW-0560">Oxidoreductase</keyword>
<evidence type="ECO:0000256" key="3">
    <source>
        <dbReference type="ARBA" id="ARBA00022833"/>
    </source>
</evidence>
<evidence type="ECO:0000259" key="7">
    <source>
        <dbReference type="SMART" id="SM00829"/>
    </source>
</evidence>
<dbReference type="CDD" id="cd08278">
    <property type="entry name" value="benzyl_alcohol_DH"/>
    <property type="match status" value="1"/>
</dbReference>
<dbReference type="EMBL" id="CP060394">
    <property type="protein sequence ID" value="QNI31690.1"/>
    <property type="molecule type" value="Genomic_DNA"/>
</dbReference>
<dbReference type="InterPro" id="IPR013154">
    <property type="entry name" value="ADH-like_N"/>
</dbReference>
<dbReference type="SUPFAM" id="SSF50129">
    <property type="entry name" value="GroES-like"/>
    <property type="match status" value="1"/>
</dbReference>
<dbReference type="PANTHER" id="PTHR43880">
    <property type="entry name" value="ALCOHOL DEHYDROGENASE"/>
    <property type="match status" value="1"/>
</dbReference>
<dbReference type="Pfam" id="PF00107">
    <property type="entry name" value="ADH_zinc_N"/>
    <property type="match status" value="1"/>
</dbReference>
<dbReference type="SMART" id="SM00829">
    <property type="entry name" value="PKS_ER"/>
    <property type="match status" value="1"/>
</dbReference>
<dbReference type="PROSITE" id="PS00059">
    <property type="entry name" value="ADH_ZINC"/>
    <property type="match status" value="1"/>
</dbReference>
<comment type="cofactor">
    <cofactor evidence="1 6">
        <name>Zn(2+)</name>
        <dbReference type="ChEBI" id="CHEBI:29105"/>
    </cofactor>
</comment>
<evidence type="ECO:0000256" key="5">
    <source>
        <dbReference type="ARBA" id="ARBA00023027"/>
    </source>
</evidence>
<evidence type="ECO:0000256" key="6">
    <source>
        <dbReference type="RuleBase" id="RU361277"/>
    </source>
</evidence>
<evidence type="ECO:0000256" key="4">
    <source>
        <dbReference type="ARBA" id="ARBA00023002"/>
    </source>
</evidence>
<keyword evidence="9" id="KW-1185">Reference proteome</keyword>
<keyword evidence="5" id="KW-0520">NAD</keyword>
<evidence type="ECO:0000313" key="8">
    <source>
        <dbReference type="EMBL" id="QNI31690.1"/>
    </source>
</evidence>
<comment type="similarity">
    <text evidence="6">Belongs to the zinc-containing alcohol dehydrogenase family.</text>
</comment>
<dbReference type="GO" id="GO:0051903">
    <property type="term" value="F:S-(hydroxymethyl)glutathione dehydrogenase [NAD(P)+] activity"/>
    <property type="evidence" value="ECO:0007669"/>
    <property type="project" value="TreeGrafter"/>
</dbReference>
<keyword evidence="2 6" id="KW-0479">Metal-binding</keyword>
<organism evidence="8 9">
    <name type="scientific">Alloacidobacterium dinghuense</name>
    <dbReference type="NCBI Taxonomy" id="2763107"/>
    <lineage>
        <taxon>Bacteria</taxon>
        <taxon>Pseudomonadati</taxon>
        <taxon>Acidobacteriota</taxon>
        <taxon>Terriglobia</taxon>
        <taxon>Terriglobales</taxon>
        <taxon>Acidobacteriaceae</taxon>
        <taxon>Alloacidobacterium</taxon>
    </lineage>
</organism>
<feature type="domain" description="Enoyl reductase (ER)" evidence="7">
    <location>
        <begin position="20"/>
        <end position="369"/>
    </location>
</feature>
<dbReference type="GO" id="GO:0046294">
    <property type="term" value="P:formaldehyde catabolic process"/>
    <property type="evidence" value="ECO:0007669"/>
    <property type="project" value="TreeGrafter"/>
</dbReference>
<dbReference type="RefSeq" id="WP_186742551.1">
    <property type="nucleotide sequence ID" value="NZ_CP060394.1"/>
</dbReference>
<protein>
    <submittedName>
        <fullName evidence="8">NAD(P)-dependent alcohol dehydrogenase</fullName>
    </submittedName>
</protein>
<dbReference type="GO" id="GO:0005829">
    <property type="term" value="C:cytosol"/>
    <property type="evidence" value="ECO:0007669"/>
    <property type="project" value="TreeGrafter"/>
</dbReference>
<dbReference type="InterPro" id="IPR013149">
    <property type="entry name" value="ADH-like_C"/>
</dbReference>
<dbReference type="InterPro" id="IPR020843">
    <property type="entry name" value="ER"/>
</dbReference>
<reference evidence="8 9" key="1">
    <citation type="submission" date="2020-08" db="EMBL/GenBank/DDBJ databases">
        <title>Edaphobacter telluris sp. nov. and Acidobacterium dinghuensis sp. nov., two acidobacteria isolated from forest soil.</title>
        <authorList>
            <person name="Fu J."/>
            <person name="Qiu L."/>
        </authorList>
    </citation>
    <scope>NUCLEOTIDE SEQUENCE [LARGE SCALE GENOMIC DNA]</scope>
    <source>
        <strain evidence="8">4Y35</strain>
    </source>
</reference>
<gene>
    <name evidence="8" type="ORF">H7849_21955</name>
</gene>
<sequence length="374" mass="39254">MSKNTTQIRAAVAREKGGPFSIETLTLDAPRRDEVLVRVVATGLCHTDMVARDQSYPVPHPIVLGHEGAGIVESVGADVLKVAPGDSVVLTFLTCGRCKPCRLGRMAHCEKTFPLCFGGARLDGSTATLDGQGEKVHDHFFGQSSFATYALANERNVVKVSSDVPLERLGPLGCGIQTGAGAVMNALNVRPGTSFASFGAGAVGYSAIMAARAVGATTIVAIDIVPSRLEMAKELGATHAINSKQTNPVEAIRDITGGGVDYSLETSGNPSVLHQAIEALGSLGTCGIVGAEPLGTEVSFDVNTLMIQGKGIRGILEGESVPDIFIPQLIELNAQGRFPFEKLMKFYSLDQINQAAQDSEKGVTIKPVIRLLAA</sequence>
<dbReference type="AlphaFoldDB" id="A0A7G8BGM0"/>
<dbReference type="InterPro" id="IPR011032">
    <property type="entry name" value="GroES-like_sf"/>
</dbReference>
<dbReference type="InterPro" id="IPR002328">
    <property type="entry name" value="ADH_Zn_CS"/>
</dbReference>
<dbReference type="InterPro" id="IPR036291">
    <property type="entry name" value="NAD(P)-bd_dom_sf"/>
</dbReference>
<proteinExistence type="inferred from homology"/>
<evidence type="ECO:0000256" key="2">
    <source>
        <dbReference type="ARBA" id="ARBA00022723"/>
    </source>
</evidence>
<dbReference type="Gene3D" id="3.90.180.10">
    <property type="entry name" value="Medium-chain alcohol dehydrogenases, catalytic domain"/>
    <property type="match status" value="1"/>
</dbReference>
<dbReference type="KEGG" id="adin:H7849_21955"/>
<dbReference type="SUPFAM" id="SSF51735">
    <property type="entry name" value="NAD(P)-binding Rossmann-fold domains"/>
    <property type="match status" value="1"/>
</dbReference>
<dbReference type="PANTHER" id="PTHR43880:SF12">
    <property type="entry name" value="ALCOHOL DEHYDROGENASE CLASS-3"/>
    <property type="match status" value="1"/>
</dbReference>
<dbReference type="FunFam" id="3.40.50.720:FF:000003">
    <property type="entry name" value="S-(hydroxymethyl)glutathione dehydrogenase"/>
    <property type="match status" value="1"/>
</dbReference>
<dbReference type="GO" id="GO:0008270">
    <property type="term" value="F:zinc ion binding"/>
    <property type="evidence" value="ECO:0007669"/>
    <property type="project" value="InterPro"/>
</dbReference>
<dbReference type="Pfam" id="PF08240">
    <property type="entry name" value="ADH_N"/>
    <property type="match status" value="1"/>
</dbReference>
<dbReference type="Proteomes" id="UP000515312">
    <property type="component" value="Chromosome"/>
</dbReference>
<evidence type="ECO:0000313" key="9">
    <source>
        <dbReference type="Proteomes" id="UP000515312"/>
    </source>
</evidence>
<keyword evidence="3 6" id="KW-0862">Zinc</keyword>
<dbReference type="Gene3D" id="3.40.50.720">
    <property type="entry name" value="NAD(P)-binding Rossmann-like Domain"/>
    <property type="match status" value="1"/>
</dbReference>
<evidence type="ECO:0000256" key="1">
    <source>
        <dbReference type="ARBA" id="ARBA00001947"/>
    </source>
</evidence>
<accession>A0A7G8BGM0</accession>